<proteinExistence type="predicted"/>
<organism evidence="1 2">
    <name type="scientific">Pyricularia oryzae</name>
    <name type="common">Rice blast fungus</name>
    <name type="synonym">Magnaporthe oryzae</name>
    <dbReference type="NCBI Taxonomy" id="318829"/>
    <lineage>
        <taxon>Eukaryota</taxon>
        <taxon>Fungi</taxon>
        <taxon>Dikarya</taxon>
        <taxon>Ascomycota</taxon>
        <taxon>Pezizomycotina</taxon>
        <taxon>Sordariomycetes</taxon>
        <taxon>Sordariomycetidae</taxon>
        <taxon>Magnaporthales</taxon>
        <taxon>Pyriculariaceae</taxon>
        <taxon>Pyricularia</taxon>
    </lineage>
</organism>
<dbReference type="Proteomes" id="UP000294847">
    <property type="component" value="Chromosome 2"/>
</dbReference>
<protein>
    <submittedName>
        <fullName evidence="1">Uncharacterized protein</fullName>
    </submittedName>
</protein>
<reference evidence="1 2" key="1">
    <citation type="journal article" date="2019" name="Mol. Biol. Evol.">
        <title>Blast fungal genomes show frequent chromosomal changes, gene gains and losses, and effector gene turnover.</title>
        <authorList>
            <person name="Gomez Luciano L.B."/>
            <person name="Jason Tsai I."/>
            <person name="Chuma I."/>
            <person name="Tosa Y."/>
            <person name="Chen Y.H."/>
            <person name="Li J.Y."/>
            <person name="Li M.Y."/>
            <person name="Jade Lu M.Y."/>
            <person name="Nakayashiki H."/>
            <person name="Li W.H."/>
        </authorList>
    </citation>
    <scope>NUCLEOTIDE SEQUENCE [LARGE SCALE GENOMIC DNA]</scope>
    <source>
        <strain evidence="1">MZ5-1-6</strain>
    </source>
</reference>
<gene>
    <name evidence="1" type="ORF">PoMZ_02637</name>
</gene>
<dbReference type="AlphaFoldDB" id="A0A4P7N7S6"/>
<sequence length="117" mass="13146">MILKQDAGLVAPASGLFLRPQRPSQRWPCSRKPKTKIIITIIMENYAAMDDFPGAVDPRFPFHLFRILTYMTDDLLHLFFLLSITSPPSEATMLARRPVSESLHAMTGWASNVASSQ</sequence>
<dbReference type="EMBL" id="CP034205">
    <property type="protein sequence ID" value="QBZ57702.1"/>
    <property type="molecule type" value="Genomic_DNA"/>
</dbReference>
<evidence type="ECO:0000313" key="1">
    <source>
        <dbReference type="EMBL" id="QBZ57702.1"/>
    </source>
</evidence>
<evidence type="ECO:0000313" key="2">
    <source>
        <dbReference type="Proteomes" id="UP000294847"/>
    </source>
</evidence>
<name>A0A4P7N7S6_PYROR</name>
<accession>A0A4P7N7S6</accession>